<dbReference type="Gene3D" id="6.10.340.10">
    <property type="match status" value="1"/>
</dbReference>
<dbReference type="SUPFAM" id="SSF55874">
    <property type="entry name" value="ATPase domain of HSP90 chaperone/DNA topoisomerase II/histidine kinase"/>
    <property type="match status" value="1"/>
</dbReference>
<dbReference type="InterPro" id="IPR003660">
    <property type="entry name" value="HAMP_dom"/>
</dbReference>
<dbReference type="EMBL" id="ACCL02000009">
    <property type="protein sequence ID" value="EET60853.1"/>
    <property type="molecule type" value="Genomic_DNA"/>
</dbReference>
<dbReference type="InterPro" id="IPR050640">
    <property type="entry name" value="Bact_2-comp_sensor_kinase"/>
</dbReference>
<keyword evidence="4" id="KW-1133">Transmembrane helix</keyword>
<organism evidence="6 7">
    <name type="scientific">Marvinbryantia formatexigens DSM 14469</name>
    <dbReference type="NCBI Taxonomy" id="478749"/>
    <lineage>
        <taxon>Bacteria</taxon>
        <taxon>Bacillati</taxon>
        <taxon>Bacillota</taxon>
        <taxon>Clostridia</taxon>
        <taxon>Lachnospirales</taxon>
        <taxon>Lachnospiraceae</taxon>
        <taxon>Marvinbryantia</taxon>
    </lineage>
</organism>
<dbReference type="eggNOG" id="COG2972">
    <property type="taxonomic scope" value="Bacteria"/>
</dbReference>
<dbReference type="STRING" id="168384.SAMN05660368_04024"/>
<dbReference type="Proteomes" id="UP000005561">
    <property type="component" value="Unassembled WGS sequence"/>
</dbReference>
<evidence type="ECO:0000256" key="2">
    <source>
        <dbReference type="ARBA" id="ARBA00022553"/>
    </source>
</evidence>
<evidence type="ECO:0000313" key="6">
    <source>
        <dbReference type="EMBL" id="EET60853.1"/>
    </source>
</evidence>
<protein>
    <submittedName>
        <fullName evidence="6">ATPase/histidine kinase/DNA gyrase B/HSP90 domain protein</fullName>
    </submittedName>
</protein>
<accession>C6LFB4</accession>
<reference evidence="6" key="1">
    <citation type="submission" date="2009-07" db="EMBL/GenBank/DDBJ databases">
        <authorList>
            <person name="Weinstock G."/>
            <person name="Sodergren E."/>
            <person name="Clifton S."/>
            <person name="Fulton L."/>
            <person name="Fulton B."/>
            <person name="Courtney L."/>
            <person name="Fronick C."/>
            <person name="Harrison M."/>
            <person name="Strong C."/>
            <person name="Farmer C."/>
            <person name="Delahaunty K."/>
            <person name="Markovic C."/>
            <person name="Hall O."/>
            <person name="Minx P."/>
            <person name="Tomlinson C."/>
            <person name="Mitreva M."/>
            <person name="Nelson J."/>
            <person name="Hou S."/>
            <person name="Wollam A."/>
            <person name="Pepin K.H."/>
            <person name="Johnson M."/>
            <person name="Bhonagiri V."/>
            <person name="Nash W.E."/>
            <person name="Warren W."/>
            <person name="Chinwalla A."/>
            <person name="Mardis E.R."/>
            <person name="Wilson R.K."/>
        </authorList>
    </citation>
    <scope>NUCLEOTIDE SEQUENCE [LARGE SCALE GENOMIC DNA]</scope>
    <source>
        <strain evidence="6">DSM 14469</strain>
    </source>
</reference>
<evidence type="ECO:0000256" key="4">
    <source>
        <dbReference type="SAM" id="Phobius"/>
    </source>
</evidence>
<dbReference type="GO" id="GO:0000155">
    <property type="term" value="F:phosphorelay sensor kinase activity"/>
    <property type="evidence" value="ECO:0007669"/>
    <property type="project" value="InterPro"/>
</dbReference>
<keyword evidence="4" id="KW-0812">Transmembrane</keyword>
<evidence type="ECO:0000313" key="7">
    <source>
        <dbReference type="Proteomes" id="UP000005561"/>
    </source>
</evidence>
<dbReference type="InterPro" id="IPR036890">
    <property type="entry name" value="HATPase_C_sf"/>
</dbReference>
<evidence type="ECO:0000259" key="5">
    <source>
        <dbReference type="PROSITE" id="PS50885"/>
    </source>
</evidence>
<name>C6LFB4_9FIRM</name>
<dbReference type="AlphaFoldDB" id="C6LFB4"/>
<comment type="subcellular location">
    <subcellularLocation>
        <location evidence="1">Membrane</location>
    </subcellularLocation>
</comment>
<feature type="transmembrane region" description="Helical" evidence="4">
    <location>
        <begin position="65"/>
        <end position="89"/>
    </location>
</feature>
<dbReference type="PANTHER" id="PTHR34220">
    <property type="entry name" value="SENSOR HISTIDINE KINASE YPDA"/>
    <property type="match status" value="1"/>
</dbReference>
<evidence type="ECO:0000256" key="1">
    <source>
        <dbReference type="ARBA" id="ARBA00004370"/>
    </source>
</evidence>
<evidence type="ECO:0000256" key="3">
    <source>
        <dbReference type="ARBA" id="ARBA00022679"/>
    </source>
</evidence>
<proteinExistence type="predicted"/>
<dbReference type="GO" id="GO:0016020">
    <property type="term" value="C:membrane"/>
    <property type="evidence" value="ECO:0007669"/>
    <property type="project" value="UniProtKB-SubCell"/>
</dbReference>
<comment type="caution">
    <text evidence="6">The sequence shown here is derived from an EMBL/GenBank/DDBJ whole genome shotgun (WGS) entry which is preliminary data.</text>
</comment>
<dbReference type="Gene3D" id="3.30.565.10">
    <property type="entry name" value="Histidine kinase-like ATPase, C-terminal domain"/>
    <property type="match status" value="1"/>
</dbReference>
<keyword evidence="3" id="KW-0808">Transferase</keyword>
<keyword evidence="7" id="KW-1185">Reference proteome</keyword>
<keyword evidence="6" id="KW-0418">Kinase</keyword>
<feature type="domain" description="HAMP" evidence="5">
    <location>
        <begin position="395"/>
        <end position="448"/>
    </location>
</feature>
<dbReference type="PROSITE" id="PS50885">
    <property type="entry name" value="HAMP"/>
    <property type="match status" value="1"/>
</dbReference>
<dbReference type="PANTHER" id="PTHR34220:SF7">
    <property type="entry name" value="SENSOR HISTIDINE KINASE YPDA"/>
    <property type="match status" value="1"/>
</dbReference>
<keyword evidence="2" id="KW-0597">Phosphoprotein</keyword>
<sequence length="677" mass="77424">MSKKGTRTQRAGRFANMGRIAGIRRMEQSRAFIRTRSAFRGIAERIQIMKESVKSRKRYSMKWRLVGILLLCWLIPFSVMFGIMVVYVASNNGEATAENFRNQLEFNNMICMERLNAAVEASRQASYDGQLLDTNRRAEAGGLSDIAARREYMDYLAAHYLKNEAASCTFLWFYSEPETLYSVYNVGAEGSYQKTKTFQDSDFAEIQRYAENLDTKIGFLLRDGRLYLVRNLVDSHFEKKGVLAIRLNKAYCFQSLSQYPSGDGVCVKLNELELNFDERSRQLKEWLDAGQAEQNETYAEAAAGQAAEQGEAHAGQTEQSVTYAGQEWMDTGYVWNGGRLYVSDSRSGNSFRLETVMRMQKEITKYPFYGYQYVMGGLLLSLIPLLLVVISTVRRQVTIPVQLLSDGARHIENGEIGYQVQEISANQEFSYLRNNFNEMSCHLKQQFDRIYEEEVALREAKIMALQSHINPHFLNNTLEIINWEARLNGDEKVSRMIEALSDVLDAALDRRKCPQVRLSEEMQYVNSYLYITKERLGERLTVKTDIPEELLDCMVPRLVLQPVIENAIEHGVVPSKSGMILIRAWCDEAYLYLETQNDGKMTEEDREKIDRLLAPEYSSRSEKSGNLGIANVNQRLRILFGEPCGLSITETPEGRVAAKLTVPFDKSSFVKNDKKKQ</sequence>
<keyword evidence="4" id="KW-0472">Membrane</keyword>
<dbReference type="Pfam" id="PF06580">
    <property type="entry name" value="His_kinase"/>
    <property type="match status" value="1"/>
</dbReference>
<dbReference type="InterPro" id="IPR010559">
    <property type="entry name" value="Sig_transdc_His_kin_internal"/>
</dbReference>
<dbReference type="SUPFAM" id="SSF158472">
    <property type="entry name" value="HAMP domain-like"/>
    <property type="match status" value="1"/>
</dbReference>
<feature type="transmembrane region" description="Helical" evidence="4">
    <location>
        <begin position="368"/>
        <end position="390"/>
    </location>
</feature>
<gene>
    <name evidence="6" type="ORF">BRYFOR_07316</name>
</gene>